<dbReference type="Proteomes" id="UP001434883">
    <property type="component" value="Unassembled WGS sequence"/>
</dbReference>
<dbReference type="Pfam" id="PF26129">
    <property type="entry name" value="Vwde"/>
    <property type="match status" value="1"/>
</dbReference>
<proteinExistence type="predicted"/>
<gene>
    <name evidence="4" type="ORF">XENOCAPTIV_030188</name>
</gene>
<evidence type="ECO:0000313" key="5">
    <source>
        <dbReference type="Proteomes" id="UP001434883"/>
    </source>
</evidence>
<reference evidence="4 5" key="1">
    <citation type="submission" date="2021-06" db="EMBL/GenBank/DDBJ databases">
        <authorList>
            <person name="Palmer J.M."/>
        </authorList>
    </citation>
    <scope>NUCLEOTIDE SEQUENCE [LARGE SCALE GENOMIC DNA]</scope>
    <source>
        <strain evidence="4 5">XC_2019</strain>
        <tissue evidence="4">Muscle</tissue>
    </source>
</reference>
<keyword evidence="2" id="KW-1015">Disulfide bond</keyword>
<evidence type="ECO:0000256" key="1">
    <source>
        <dbReference type="ARBA" id="ARBA00022729"/>
    </source>
</evidence>
<dbReference type="PANTHER" id="PTHR14949:SF52">
    <property type="entry name" value="VON WILLEBRAND FACTOR D AND EGF DOMAIN-CONTAINING PROTEIN"/>
    <property type="match status" value="1"/>
</dbReference>
<protein>
    <recommendedName>
        <fullName evidence="3">Vwde helical domain-containing protein</fullName>
    </recommendedName>
</protein>
<dbReference type="PANTHER" id="PTHR14949">
    <property type="entry name" value="EGF-LIKE-DOMAIN, MULTIPLE 7, 8"/>
    <property type="match status" value="1"/>
</dbReference>
<dbReference type="Gene3D" id="2.60.120.260">
    <property type="entry name" value="Galactose-binding domain-like"/>
    <property type="match status" value="1"/>
</dbReference>
<dbReference type="EMBL" id="JAHRIN010034527">
    <property type="protein sequence ID" value="MEQ2203445.1"/>
    <property type="molecule type" value="Genomic_DNA"/>
</dbReference>
<sequence length="402" mass="45269">VMVQDIPTSICYSLTDPHVITFDRRRFQVHSRQWDCGSRHYSVACNCGVAVQEGNDIAVFDMCNGQLEETQPQLFVKNLSDENSQVRVLESHQGKKVTVAPGESLFDSIPPAITQKTRRPFCQCHREYTPSQQYSRGMVHSSSARADCSSYDNVDYTSVFPSMDTTVEYIKSPRKEEDILEVSTLSGHLLDERNLWIKREKNQHGDDSELDGELREDLLLSTDRSKRQALFEFQPVFVTQSRSQAGLESFAYFFPEDHLAEPRPKVQPQWPTPTGLTSAKALEVCQMALVNSTVGALCGGLLGRRLDEAVALCMMDLQLKDDLGWEEALLPFLENECERQLLENRTQRAMEVQASPGASGEVVMALRCPNLCNGNGECTEWGCQCYPSYSNYDCSLAISKYL</sequence>
<dbReference type="InterPro" id="IPR050969">
    <property type="entry name" value="Dev_Signal_Modulators"/>
</dbReference>
<evidence type="ECO:0000256" key="2">
    <source>
        <dbReference type="ARBA" id="ARBA00023157"/>
    </source>
</evidence>
<evidence type="ECO:0000259" key="3">
    <source>
        <dbReference type="Pfam" id="PF26129"/>
    </source>
</evidence>
<evidence type="ECO:0000313" key="4">
    <source>
        <dbReference type="EMBL" id="MEQ2203445.1"/>
    </source>
</evidence>
<keyword evidence="1" id="KW-0732">Signal</keyword>
<dbReference type="InterPro" id="IPR058727">
    <property type="entry name" value="Helical_Vwde"/>
</dbReference>
<accession>A0ABV0R5Q1</accession>
<keyword evidence="5" id="KW-1185">Reference proteome</keyword>
<feature type="non-terminal residue" evidence="4">
    <location>
        <position position="1"/>
    </location>
</feature>
<name>A0ABV0R5Q1_9TELE</name>
<comment type="caution">
    <text evidence="4">The sequence shown here is derived from an EMBL/GenBank/DDBJ whole genome shotgun (WGS) entry which is preliminary data.</text>
</comment>
<feature type="domain" description="Vwde helical" evidence="3">
    <location>
        <begin position="271"/>
        <end position="352"/>
    </location>
</feature>
<organism evidence="4 5">
    <name type="scientific">Xenoophorus captivus</name>
    <dbReference type="NCBI Taxonomy" id="1517983"/>
    <lineage>
        <taxon>Eukaryota</taxon>
        <taxon>Metazoa</taxon>
        <taxon>Chordata</taxon>
        <taxon>Craniata</taxon>
        <taxon>Vertebrata</taxon>
        <taxon>Euteleostomi</taxon>
        <taxon>Actinopterygii</taxon>
        <taxon>Neopterygii</taxon>
        <taxon>Teleostei</taxon>
        <taxon>Neoteleostei</taxon>
        <taxon>Acanthomorphata</taxon>
        <taxon>Ovalentaria</taxon>
        <taxon>Atherinomorphae</taxon>
        <taxon>Cyprinodontiformes</taxon>
        <taxon>Goodeidae</taxon>
        <taxon>Xenoophorus</taxon>
    </lineage>
</organism>